<sequence>MALITLIDDLCWESDGKVVLLDVSAAFDTSDHKIFVNNGGPWGYWGVEEHCPNGYAIGFSLKIEPYQGGDVDNDDTSLNGIRLICSDGTFISSSVSKWGTWSGRYYCPSGGKLVAFSLRVELPQGFWDDTAANNIMFRCEDGSILVGNSHEWGSFGPWSENCKDGICGLQTRVEAEQGPNDDTALNDVLFYCC</sequence>
<dbReference type="GeneID" id="107107136"/>
<accession>A0ABM1JN33</accession>
<dbReference type="RefSeq" id="XP_015262870.1">
    <property type="nucleotide sequence ID" value="XM_015407384.1"/>
</dbReference>
<dbReference type="SUPFAM" id="SSF51092">
    <property type="entry name" value="Vitelline membrane outer protein-I (VMO-I)"/>
    <property type="match status" value="1"/>
</dbReference>
<evidence type="ECO:0000313" key="1">
    <source>
        <dbReference type="Proteomes" id="UP000694871"/>
    </source>
</evidence>
<dbReference type="PANTHER" id="PTHR18841:SF2">
    <property type="entry name" value="VITELLINE MEMBRANE OUTER LAYER PROTEIN 1 HOMOLOG"/>
    <property type="match status" value="1"/>
</dbReference>
<dbReference type="Gene3D" id="2.100.10.20">
    <property type="entry name" value="Vitelline membrane outer layer protein I (VOMI)"/>
    <property type="match status" value="1"/>
</dbReference>
<reference evidence="2" key="1">
    <citation type="submission" date="2025-08" db="UniProtKB">
        <authorList>
            <consortium name="RefSeq"/>
        </authorList>
    </citation>
    <scope>IDENTIFICATION</scope>
</reference>
<name>A0ABM1JN33_GEKJA</name>
<organism evidence="1 2">
    <name type="scientific">Gekko japonicus</name>
    <name type="common">Schlegel's Japanese gecko</name>
    <dbReference type="NCBI Taxonomy" id="146911"/>
    <lineage>
        <taxon>Eukaryota</taxon>
        <taxon>Metazoa</taxon>
        <taxon>Chordata</taxon>
        <taxon>Craniata</taxon>
        <taxon>Vertebrata</taxon>
        <taxon>Euteleostomi</taxon>
        <taxon>Lepidosauria</taxon>
        <taxon>Squamata</taxon>
        <taxon>Bifurcata</taxon>
        <taxon>Gekkota</taxon>
        <taxon>Gekkonidae</taxon>
        <taxon>Gekkoninae</taxon>
        <taxon>Gekko</taxon>
    </lineage>
</organism>
<dbReference type="PANTHER" id="PTHR18841">
    <property type="entry name" value="VITELLINE MEMBRANE OUTER LAYER PROTEIN I-RELATED"/>
    <property type="match status" value="1"/>
</dbReference>
<protein>
    <submittedName>
        <fullName evidence="2">Vitelline membrane outer layer protein 1-like</fullName>
    </submittedName>
</protein>
<dbReference type="InterPro" id="IPR005515">
    <property type="entry name" value="VOMI"/>
</dbReference>
<dbReference type="Proteomes" id="UP000694871">
    <property type="component" value="Unplaced"/>
</dbReference>
<dbReference type="Pfam" id="PF03762">
    <property type="entry name" value="VOMI"/>
    <property type="match status" value="1"/>
</dbReference>
<evidence type="ECO:0000313" key="2">
    <source>
        <dbReference type="RefSeq" id="XP_015262870.1"/>
    </source>
</evidence>
<proteinExistence type="predicted"/>
<gene>
    <name evidence="2" type="primary">LOC107107136</name>
</gene>
<dbReference type="InterPro" id="IPR036706">
    <property type="entry name" value="VOMI_sf"/>
</dbReference>
<keyword evidence="1" id="KW-1185">Reference proteome</keyword>